<gene>
    <name evidence="1" type="ORF">GCM10010390_45430</name>
</gene>
<name>A0ABP3NBZ4_9ACTN</name>
<evidence type="ECO:0000313" key="1">
    <source>
        <dbReference type="EMBL" id="GAA0538420.1"/>
    </source>
</evidence>
<proteinExistence type="predicted"/>
<reference evidence="2" key="1">
    <citation type="journal article" date="2019" name="Int. J. Syst. Evol. Microbiol.">
        <title>The Global Catalogue of Microorganisms (GCM) 10K type strain sequencing project: providing services to taxonomists for standard genome sequencing and annotation.</title>
        <authorList>
            <consortium name="The Broad Institute Genomics Platform"/>
            <consortium name="The Broad Institute Genome Sequencing Center for Infectious Disease"/>
            <person name="Wu L."/>
            <person name="Ma J."/>
        </authorList>
    </citation>
    <scope>NUCLEOTIDE SEQUENCE [LARGE SCALE GENOMIC DNA]</scope>
    <source>
        <strain evidence="2">JCM 5052</strain>
    </source>
</reference>
<dbReference type="EMBL" id="BAAABZ010000045">
    <property type="protein sequence ID" value="GAA0538420.1"/>
    <property type="molecule type" value="Genomic_DNA"/>
</dbReference>
<protein>
    <submittedName>
        <fullName evidence="1">Uncharacterized protein</fullName>
    </submittedName>
</protein>
<keyword evidence="2" id="KW-1185">Reference proteome</keyword>
<evidence type="ECO:0000313" key="2">
    <source>
        <dbReference type="Proteomes" id="UP001501576"/>
    </source>
</evidence>
<dbReference type="Proteomes" id="UP001501576">
    <property type="component" value="Unassembled WGS sequence"/>
</dbReference>
<sequence>MTAEMVAPEWMHEQITAEQDDSWSEEQCAGIEVVDAMVVVSPSACAPVW</sequence>
<accession>A0ABP3NBZ4</accession>
<comment type="caution">
    <text evidence="1">The sequence shown here is derived from an EMBL/GenBank/DDBJ whole genome shotgun (WGS) entry which is preliminary data.</text>
</comment>
<organism evidence="1 2">
    <name type="scientific">Streptomyces mordarskii</name>
    <dbReference type="NCBI Taxonomy" id="1226758"/>
    <lineage>
        <taxon>Bacteria</taxon>
        <taxon>Bacillati</taxon>
        <taxon>Actinomycetota</taxon>
        <taxon>Actinomycetes</taxon>
        <taxon>Kitasatosporales</taxon>
        <taxon>Streptomycetaceae</taxon>
        <taxon>Streptomyces</taxon>
    </lineage>
</organism>